<keyword evidence="1" id="KW-0472">Membrane</keyword>
<organism evidence="2 3">
    <name type="scientific">Algoriphagus aquaeductus</name>
    <dbReference type="NCBI Taxonomy" id="475299"/>
    <lineage>
        <taxon>Bacteria</taxon>
        <taxon>Pseudomonadati</taxon>
        <taxon>Bacteroidota</taxon>
        <taxon>Cytophagia</taxon>
        <taxon>Cytophagales</taxon>
        <taxon>Cyclobacteriaceae</taxon>
        <taxon>Algoriphagus</taxon>
    </lineage>
</organism>
<dbReference type="Proteomes" id="UP000248917">
    <property type="component" value="Unassembled WGS sequence"/>
</dbReference>
<evidence type="ECO:0000256" key="1">
    <source>
        <dbReference type="SAM" id="Phobius"/>
    </source>
</evidence>
<feature type="transmembrane region" description="Helical" evidence="1">
    <location>
        <begin position="201"/>
        <end position="222"/>
    </location>
</feature>
<name>A0A326RWD4_9BACT</name>
<dbReference type="AlphaFoldDB" id="A0A326RWD4"/>
<feature type="transmembrane region" description="Helical" evidence="1">
    <location>
        <begin position="88"/>
        <end position="111"/>
    </location>
</feature>
<dbReference type="RefSeq" id="WP_111391948.1">
    <property type="nucleotide sequence ID" value="NZ_QKTX01000003.1"/>
</dbReference>
<keyword evidence="3" id="KW-1185">Reference proteome</keyword>
<feature type="transmembrane region" description="Helical" evidence="1">
    <location>
        <begin position="159"/>
        <end position="181"/>
    </location>
</feature>
<proteinExistence type="predicted"/>
<comment type="caution">
    <text evidence="2">The sequence shown here is derived from an EMBL/GenBank/DDBJ whole genome shotgun (WGS) entry which is preliminary data.</text>
</comment>
<reference evidence="2 3" key="1">
    <citation type="submission" date="2018-06" db="EMBL/GenBank/DDBJ databases">
        <title>Genomic Encyclopedia of Archaeal and Bacterial Type Strains, Phase II (KMG-II): from individual species to whole genera.</title>
        <authorList>
            <person name="Goeker M."/>
        </authorList>
    </citation>
    <scope>NUCLEOTIDE SEQUENCE [LARGE SCALE GENOMIC DNA]</scope>
    <source>
        <strain evidence="2 3">T4</strain>
    </source>
</reference>
<accession>A0A326RWD4</accession>
<evidence type="ECO:0000313" key="2">
    <source>
        <dbReference type="EMBL" id="PZV85500.1"/>
    </source>
</evidence>
<dbReference type="EMBL" id="QKTX01000003">
    <property type="protein sequence ID" value="PZV85500.1"/>
    <property type="molecule type" value="Genomic_DNA"/>
</dbReference>
<sequence length="231" mass="26681">MRKLSEQELKLVQTAIKAKEISVIEILAEVYDHYISHLEGFPEEEFKSELANLDSKWTNLYCLRLQDEFIKTSDRSLKALHWKLIKGYFSWPKIISTILFFGVLYGLSLWITPKVFAFSTIIPAIILFHVFNFSLFYSSRKKYKLLRKTFNLDSRRFDLNYAESNSLSAAIGTILALPNIIIYGPKAFESVDFGISPNLILLFFAFIAFLISIISFSAYEVWKIKSKTALS</sequence>
<keyword evidence="1" id="KW-1133">Transmembrane helix</keyword>
<dbReference type="OrthoDB" id="824104at2"/>
<protein>
    <submittedName>
        <fullName evidence="2">Uncharacterized protein</fullName>
    </submittedName>
</protein>
<keyword evidence="1" id="KW-0812">Transmembrane</keyword>
<evidence type="ECO:0000313" key="3">
    <source>
        <dbReference type="Proteomes" id="UP000248917"/>
    </source>
</evidence>
<feature type="transmembrane region" description="Helical" evidence="1">
    <location>
        <begin position="117"/>
        <end position="138"/>
    </location>
</feature>
<gene>
    <name evidence="2" type="ORF">CLV31_103292</name>
</gene>